<name>A0ABS2CTR2_9FLAO</name>
<evidence type="ECO:0000313" key="2">
    <source>
        <dbReference type="Proteomes" id="UP000759529"/>
    </source>
</evidence>
<dbReference type="Proteomes" id="UP000759529">
    <property type="component" value="Unassembled WGS sequence"/>
</dbReference>
<proteinExistence type="predicted"/>
<gene>
    <name evidence="1" type="ORF">H9X54_003425</name>
</gene>
<protein>
    <submittedName>
        <fullName evidence="1">Uncharacterized protein</fullName>
    </submittedName>
</protein>
<reference evidence="1 2" key="1">
    <citation type="submission" date="2021-02" db="EMBL/GenBank/DDBJ databases">
        <authorList>
            <person name="Jung H.S."/>
            <person name="Chun B.H."/>
            <person name="Jeon C.O."/>
        </authorList>
    </citation>
    <scope>NUCLEOTIDE SEQUENCE [LARGE SCALE GENOMIC DNA]</scope>
    <source>
        <strain evidence="1 2">LMG 25203</strain>
    </source>
</reference>
<keyword evidence="2" id="KW-1185">Reference proteome</keyword>
<evidence type="ECO:0000313" key="1">
    <source>
        <dbReference type="EMBL" id="MBM6498351.1"/>
    </source>
</evidence>
<accession>A0ABS2CTR2</accession>
<dbReference type="RefSeq" id="WP_187658485.1">
    <property type="nucleotide sequence ID" value="NZ_JACSOD020000421.1"/>
</dbReference>
<comment type="caution">
    <text evidence="1">The sequence shown here is derived from an EMBL/GenBank/DDBJ whole genome shotgun (WGS) entry which is preliminary data.</text>
</comment>
<sequence length="321" mass="37075">MEKIKISDLKNKVSSLEIDYFLVSSSFEERCLFISKELKDLDFKKIIFYNSNELESIIDNSNVLVQLFKGNSQRVELNTDDPVLNYIHIYNIINQIVKDINSKPNILIDTTTFTHETLLVLIRLLNFHKLDLGKIYISYMGAKEYSVKEKLDEDKWLSKGIKDIRTVIGYPGFSDPTRENHLLILFGFESDRTKRLIDEFEFDNITLGFASIENSIQPNHQCINSERHKKLVSEYSADTFEFSLIDVDEVKNSILKYLTAEKYREMNTVIAPMNNKISTIGAGLAAIQNENIQITYARANIYNFAGYSIPNDDVYICELKI</sequence>
<dbReference type="EMBL" id="JACSOD020000421">
    <property type="protein sequence ID" value="MBM6498351.1"/>
    <property type="molecule type" value="Genomic_DNA"/>
</dbReference>
<organism evidence="1 2">
    <name type="scientific">Flavobacterium macrobrachii</name>
    <dbReference type="NCBI Taxonomy" id="591204"/>
    <lineage>
        <taxon>Bacteria</taxon>
        <taxon>Pseudomonadati</taxon>
        <taxon>Bacteroidota</taxon>
        <taxon>Flavobacteriia</taxon>
        <taxon>Flavobacteriales</taxon>
        <taxon>Flavobacteriaceae</taxon>
        <taxon>Flavobacterium</taxon>
    </lineage>
</organism>